<organism evidence="1 2">
    <name type="scientific">Thelohanellus kitauei</name>
    <name type="common">Myxosporean</name>
    <dbReference type="NCBI Taxonomy" id="669202"/>
    <lineage>
        <taxon>Eukaryota</taxon>
        <taxon>Metazoa</taxon>
        <taxon>Cnidaria</taxon>
        <taxon>Myxozoa</taxon>
        <taxon>Myxosporea</taxon>
        <taxon>Bivalvulida</taxon>
        <taxon>Platysporina</taxon>
        <taxon>Myxobolidae</taxon>
        <taxon>Thelohanellus</taxon>
    </lineage>
</organism>
<protein>
    <submittedName>
        <fullName evidence="1">Uncharacterized protein</fullName>
    </submittedName>
</protein>
<sequence>MDLFFENPKYGGSVANDESPIQLEPIQESDKAQEASYAVSEIIGKNVNSHIIFEKVILSAWWEMMRIVFGETDMVIQNVFEHVAIVVKGISPVSWTELVFKGISGSLYTIGMGPSFRILKSVAMVNGEGPLLRTLDVPQFSPHLQEPVPNSPNVPYDICSCPFLFHQFLLLRSHSLFEGQ</sequence>
<comment type="caution">
    <text evidence="1">The sequence shown here is derived from an EMBL/GenBank/DDBJ whole genome shotgun (WGS) entry which is preliminary data.</text>
</comment>
<dbReference type="EMBL" id="JWZT01005389">
    <property type="protein sequence ID" value="KII61028.1"/>
    <property type="molecule type" value="Genomic_DNA"/>
</dbReference>
<dbReference type="AlphaFoldDB" id="A0A0C2I763"/>
<evidence type="ECO:0000313" key="2">
    <source>
        <dbReference type="Proteomes" id="UP000031668"/>
    </source>
</evidence>
<evidence type="ECO:0000313" key="1">
    <source>
        <dbReference type="EMBL" id="KII61028.1"/>
    </source>
</evidence>
<dbReference type="Proteomes" id="UP000031668">
    <property type="component" value="Unassembled WGS sequence"/>
</dbReference>
<reference evidence="1 2" key="1">
    <citation type="journal article" date="2014" name="Genome Biol. Evol.">
        <title>The genome of the myxosporean Thelohanellus kitauei shows adaptations to nutrient acquisition within its fish host.</title>
        <authorList>
            <person name="Yang Y."/>
            <person name="Xiong J."/>
            <person name="Zhou Z."/>
            <person name="Huo F."/>
            <person name="Miao W."/>
            <person name="Ran C."/>
            <person name="Liu Y."/>
            <person name="Zhang J."/>
            <person name="Feng J."/>
            <person name="Wang M."/>
            <person name="Wang M."/>
            <person name="Wang L."/>
            <person name="Yao B."/>
        </authorList>
    </citation>
    <scope>NUCLEOTIDE SEQUENCE [LARGE SCALE GENOMIC DNA]</scope>
    <source>
        <strain evidence="1">Wuqing</strain>
    </source>
</reference>
<keyword evidence="2" id="KW-1185">Reference proteome</keyword>
<accession>A0A0C2I763</accession>
<name>A0A0C2I763_THEKT</name>
<proteinExistence type="predicted"/>
<gene>
    <name evidence="1" type="ORF">RF11_01745</name>
</gene>